<accession>A0A851CH56</accession>
<dbReference type="GO" id="GO:0005739">
    <property type="term" value="C:mitochondrion"/>
    <property type="evidence" value="ECO:0007669"/>
    <property type="project" value="TreeGrafter"/>
</dbReference>
<feature type="non-terminal residue" evidence="11">
    <location>
        <position position="1"/>
    </location>
</feature>
<evidence type="ECO:0000256" key="7">
    <source>
        <dbReference type="ARBA" id="ARBA00039639"/>
    </source>
</evidence>
<organism evidence="11 12">
    <name type="scientific">Calyptomena viridis</name>
    <name type="common">Lesser green broadbill</name>
    <dbReference type="NCBI Taxonomy" id="135972"/>
    <lineage>
        <taxon>Eukaryota</taxon>
        <taxon>Metazoa</taxon>
        <taxon>Chordata</taxon>
        <taxon>Craniata</taxon>
        <taxon>Vertebrata</taxon>
        <taxon>Euteleostomi</taxon>
        <taxon>Archelosauria</taxon>
        <taxon>Archosauria</taxon>
        <taxon>Dinosauria</taxon>
        <taxon>Saurischia</taxon>
        <taxon>Theropoda</taxon>
        <taxon>Coelurosauria</taxon>
        <taxon>Aves</taxon>
        <taxon>Neognathae</taxon>
        <taxon>Neoaves</taxon>
        <taxon>Telluraves</taxon>
        <taxon>Australaves</taxon>
        <taxon>Passeriformes</taxon>
        <taxon>Eurylaimidae</taxon>
        <taxon>Calyptomena</taxon>
    </lineage>
</organism>
<comment type="function">
    <text evidence="8">Catalyzes the oxidation of D-2-hydroxyglutarate (D-2-HG) to alpha-ketoglutarate. Also catalyzes the oxidation of other D-2-hydroxyacids, such as D-malate (D-MAL) and D-lactate (D-LAC). Exhibits high activities towards D-2-HG and D-MAL but a very weak activity towards D-LAC.</text>
</comment>
<name>A0A851CH56_CALVR</name>
<dbReference type="InterPro" id="IPR016167">
    <property type="entry name" value="FAD-bd_PCMH_sub1"/>
</dbReference>
<evidence type="ECO:0000256" key="9">
    <source>
        <dbReference type="ARBA" id="ARBA00049267"/>
    </source>
</evidence>
<evidence type="ECO:0000256" key="6">
    <source>
        <dbReference type="ARBA" id="ARBA00039003"/>
    </source>
</evidence>
<evidence type="ECO:0000256" key="8">
    <source>
        <dbReference type="ARBA" id="ARBA00045410"/>
    </source>
</evidence>
<dbReference type="InterPro" id="IPR051264">
    <property type="entry name" value="FAD-oxidored/transferase_4"/>
</dbReference>
<dbReference type="Proteomes" id="UP000642973">
    <property type="component" value="Unassembled WGS sequence"/>
</dbReference>
<evidence type="ECO:0000259" key="10">
    <source>
        <dbReference type="PROSITE" id="PS51387"/>
    </source>
</evidence>
<dbReference type="InterPro" id="IPR036318">
    <property type="entry name" value="FAD-bd_PCMH-like_sf"/>
</dbReference>
<dbReference type="Gene3D" id="3.30.70.2190">
    <property type="match status" value="1"/>
</dbReference>
<evidence type="ECO:0000256" key="2">
    <source>
        <dbReference type="ARBA" id="ARBA00008000"/>
    </source>
</evidence>
<dbReference type="InterPro" id="IPR016164">
    <property type="entry name" value="FAD-linked_Oxase-like_C"/>
</dbReference>
<comment type="similarity">
    <text evidence="2">Belongs to the FAD-binding oxidoreductase/transferase type 4 family.</text>
</comment>
<sequence>EVVPTCERYAVRRLPFARPGDRDVAFFERLMPGRVVTGEEVKPFNVDWLKSVRGCSQLVLKPQTTAEVSQVLRYCHERNLAVNPQGGNTGLVGGSVPVFDEIILSTALMNQIISFNRVSGILVCQAGCVLERLNEYLEEQGFIMPLDLGAKGSCHIGGNVATNAGGLRLLRYGSLRGTVLGLEVVLADGSALDCLGSLRKDNTGYDLKQLFIGSEGTLGVITAVSILCPQKPKAVNLAFLGCQSFAKVLETFTTCRVMLGEILSAYEFMDEKCMELVEGHLKLSRPVTGSPFYVLIETSGSNSTHDEEKLNNFLEQATASGLVIDGTVATDNKKIQAKLLGLFVFLCSWTAQMLWSLRERITEALTHDGYVYKYDISLPVAKLYDLVTDMRARLGHSAKNVVGYGHLGDGNLHLNITAESYSHSLLDAIEPFVYEWTARCSGSVSAEHGLGFKKKQFIEYSKPREAVALMRRFKAMLDPKGILNPYKTLPSAP</sequence>
<dbReference type="PANTHER" id="PTHR43716:SF1">
    <property type="entry name" value="D-2-HYDROXYGLUTARATE DEHYDROGENASE, MITOCHONDRIAL"/>
    <property type="match status" value="1"/>
</dbReference>
<dbReference type="GO" id="GO:0071949">
    <property type="term" value="F:FAD binding"/>
    <property type="evidence" value="ECO:0007669"/>
    <property type="project" value="InterPro"/>
</dbReference>
<dbReference type="FunFam" id="3.30.70.2190:FF:000001">
    <property type="entry name" value="D-2-hydroxyglutarate dehydrogenase mitochondrial"/>
    <property type="match status" value="1"/>
</dbReference>
<dbReference type="FunFam" id="1.10.45.10:FF:000001">
    <property type="entry name" value="D-lactate dehydrogenase mitochondrial"/>
    <property type="match status" value="1"/>
</dbReference>
<dbReference type="InterPro" id="IPR016166">
    <property type="entry name" value="FAD-bd_PCMH"/>
</dbReference>
<dbReference type="FunFam" id="3.30.70.2740:FF:000002">
    <property type="entry name" value="D-2-hydroxyglutarate dehydrogenase mitochondrial"/>
    <property type="match status" value="1"/>
</dbReference>
<dbReference type="AlphaFoldDB" id="A0A851CH56"/>
<dbReference type="EMBL" id="WEIV01018626">
    <property type="protein sequence ID" value="NWI56348.1"/>
    <property type="molecule type" value="Genomic_DNA"/>
</dbReference>
<dbReference type="SUPFAM" id="SSF56176">
    <property type="entry name" value="FAD-binding/transporter-associated domain-like"/>
    <property type="match status" value="1"/>
</dbReference>
<keyword evidence="3" id="KW-0285">Flavoprotein</keyword>
<dbReference type="InterPro" id="IPR016171">
    <property type="entry name" value="Vanillyl_alc_oxidase_C-sub2"/>
</dbReference>
<dbReference type="FunFam" id="3.30.465.10:FF:000053">
    <property type="entry name" value="D-lactate dehydrogenase (Cytochrome), putative"/>
    <property type="match status" value="1"/>
</dbReference>
<proteinExistence type="inferred from homology"/>
<keyword evidence="4" id="KW-0274">FAD</keyword>
<feature type="non-terminal residue" evidence="11">
    <location>
        <position position="493"/>
    </location>
</feature>
<dbReference type="PROSITE" id="PS51387">
    <property type="entry name" value="FAD_PCMH"/>
    <property type="match status" value="1"/>
</dbReference>
<keyword evidence="12" id="KW-1185">Reference proteome</keyword>
<feature type="domain" description="FAD-binding PCMH-type" evidence="10">
    <location>
        <begin position="52"/>
        <end position="231"/>
    </location>
</feature>
<dbReference type="Gene3D" id="3.30.70.2740">
    <property type="match status" value="1"/>
</dbReference>
<dbReference type="EC" id="1.1.99.39" evidence="6"/>
<dbReference type="Pfam" id="PF02913">
    <property type="entry name" value="FAD-oxidase_C"/>
    <property type="match status" value="1"/>
</dbReference>
<reference evidence="11" key="1">
    <citation type="submission" date="2019-10" db="EMBL/GenBank/DDBJ databases">
        <title>Bird 10,000 Genomes (B10K) Project - Family phase.</title>
        <authorList>
            <person name="Zhang G."/>
        </authorList>
    </citation>
    <scope>NUCLEOTIDE SEQUENCE</scope>
    <source>
        <strain evidence="11">B10K-DU-002-55</strain>
        <tissue evidence="11">Muscle</tissue>
    </source>
</reference>
<comment type="cofactor">
    <cofactor evidence="1">
        <name>FAD</name>
        <dbReference type="ChEBI" id="CHEBI:57692"/>
    </cofactor>
</comment>
<protein>
    <recommendedName>
        <fullName evidence="7">D-2-hydroxyglutarate dehydrogenase, mitochondrial</fullName>
        <ecNumber evidence="6">1.1.99.39</ecNumber>
    </recommendedName>
</protein>
<comment type="caution">
    <text evidence="11">The sequence shown here is derived from an EMBL/GenBank/DDBJ whole genome shotgun (WGS) entry which is preliminary data.</text>
</comment>
<dbReference type="Gene3D" id="3.30.465.10">
    <property type="match status" value="1"/>
</dbReference>
<dbReference type="Gene3D" id="1.10.45.10">
    <property type="entry name" value="Vanillyl-alcohol Oxidase, Chain A, domain 4"/>
    <property type="match status" value="1"/>
</dbReference>
<dbReference type="FunFam" id="3.30.43.10:FF:000011">
    <property type="entry name" value="D-lactate dehydrogenase (Cytochrome)"/>
    <property type="match status" value="1"/>
</dbReference>
<evidence type="ECO:0000313" key="11">
    <source>
        <dbReference type="EMBL" id="NWI56348.1"/>
    </source>
</evidence>
<dbReference type="InterPro" id="IPR006094">
    <property type="entry name" value="Oxid_FAD_bind_N"/>
</dbReference>
<evidence type="ECO:0000256" key="1">
    <source>
        <dbReference type="ARBA" id="ARBA00001974"/>
    </source>
</evidence>
<dbReference type="SUPFAM" id="SSF55103">
    <property type="entry name" value="FAD-linked oxidases, C-terminal domain"/>
    <property type="match status" value="1"/>
</dbReference>
<comment type="catalytic activity">
    <reaction evidence="9">
        <text>(R)-malate + A = oxaloacetate + AH2</text>
        <dbReference type="Rhea" id="RHEA:67460"/>
        <dbReference type="ChEBI" id="CHEBI:13193"/>
        <dbReference type="ChEBI" id="CHEBI:15588"/>
        <dbReference type="ChEBI" id="CHEBI:16452"/>
        <dbReference type="ChEBI" id="CHEBI:17499"/>
    </reaction>
    <physiologicalReaction direction="left-to-right" evidence="9">
        <dbReference type="Rhea" id="RHEA:67461"/>
    </physiologicalReaction>
</comment>
<evidence type="ECO:0000313" key="12">
    <source>
        <dbReference type="Proteomes" id="UP000642973"/>
    </source>
</evidence>
<evidence type="ECO:0000256" key="3">
    <source>
        <dbReference type="ARBA" id="ARBA00022630"/>
    </source>
</evidence>
<dbReference type="InterPro" id="IPR016169">
    <property type="entry name" value="FAD-bd_PCMH_sub2"/>
</dbReference>
<dbReference type="Pfam" id="PF01565">
    <property type="entry name" value="FAD_binding_4"/>
    <property type="match status" value="1"/>
</dbReference>
<dbReference type="PANTHER" id="PTHR43716">
    <property type="entry name" value="D-2-HYDROXYGLUTARATE DEHYDROGENASE, MITOCHONDRIAL"/>
    <property type="match status" value="1"/>
</dbReference>
<gene>
    <name evidence="11" type="primary">D2hgdh</name>
    <name evidence="11" type="ORF">CALVIR_R01977</name>
</gene>
<dbReference type="InterPro" id="IPR004113">
    <property type="entry name" value="FAD-bd_oxidored_4_C"/>
</dbReference>
<keyword evidence="5" id="KW-0560">Oxidoreductase</keyword>
<evidence type="ECO:0000256" key="4">
    <source>
        <dbReference type="ARBA" id="ARBA00022827"/>
    </source>
</evidence>
<dbReference type="GO" id="GO:0051990">
    <property type="term" value="F:(R)-2-hydroxyglutarate dehydrogenase activity"/>
    <property type="evidence" value="ECO:0007669"/>
    <property type="project" value="UniProtKB-EC"/>
</dbReference>
<evidence type="ECO:0000256" key="5">
    <source>
        <dbReference type="ARBA" id="ARBA00023002"/>
    </source>
</evidence>
<dbReference type="Gene3D" id="3.30.43.10">
    <property type="entry name" value="Uridine Diphospho-n-acetylenolpyruvylglucosamine Reductase, domain 2"/>
    <property type="match status" value="1"/>
</dbReference>